<dbReference type="Gene3D" id="3.40.50.1820">
    <property type="entry name" value="alpha/beta hydrolase"/>
    <property type="match status" value="1"/>
</dbReference>
<keyword evidence="3" id="KW-1185">Reference proteome</keyword>
<dbReference type="PANTHER" id="PTHR11614">
    <property type="entry name" value="PHOSPHOLIPASE-RELATED"/>
    <property type="match status" value="1"/>
</dbReference>
<comment type="caution">
    <text evidence="2">The sequence shown here is derived from an EMBL/GenBank/DDBJ whole genome shotgun (WGS) entry which is preliminary data.</text>
</comment>
<dbReference type="RefSeq" id="WP_115480256.1">
    <property type="nucleotide sequence ID" value="NZ_QRCT01000007.1"/>
</dbReference>
<dbReference type="InterPro" id="IPR022742">
    <property type="entry name" value="Hydrolase_4"/>
</dbReference>
<dbReference type="Pfam" id="PF12146">
    <property type="entry name" value="Hydrolase_4"/>
    <property type="match status" value="1"/>
</dbReference>
<dbReference type="AlphaFoldDB" id="A0A371AZK8"/>
<dbReference type="SUPFAM" id="SSF53474">
    <property type="entry name" value="alpha/beta-Hydrolases"/>
    <property type="match status" value="1"/>
</dbReference>
<dbReference type="Proteomes" id="UP000255036">
    <property type="component" value="Unassembled WGS sequence"/>
</dbReference>
<feature type="domain" description="Serine aminopeptidase S33" evidence="1">
    <location>
        <begin position="29"/>
        <end position="295"/>
    </location>
</feature>
<evidence type="ECO:0000313" key="3">
    <source>
        <dbReference type="Proteomes" id="UP000255036"/>
    </source>
</evidence>
<organism evidence="2 3">
    <name type="scientific">Anaerosacchariphilus polymeriproducens</name>
    <dbReference type="NCBI Taxonomy" id="1812858"/>
    <lineage>
        <taxon>Bacteria</taxon>
        <taxon>Bacillati</taxon>
        <taxon>Bacillota</taxon>
        <taxon>Clostridia</taxon>
        <taxon>Lachnospirales</taxon>
        <taxon>Lachnospiraceae</taxon>
        <taxon>Anaerosacchariphilus</taxon>
    </lineage>
</organism>
<gene>
    <name evidence="2" type="ORF">DWV06_00675</name>
</gene>
<dbReference type="GO" id="GO:0016787">
    <property type="term" value="F:hydrolase activity"/>
    <property type="evidence" value="ECO:0007669"/>
    <property type="project" value="UniProtKB-KW"/>
</dbReference>
<dbReference type="EMBL" id="QRCT01000007">
    <property type="protein sequence ID" value="RDU25048.1"/>
    <property type="molecule type" value="Genomic_DNA"/>
</dbReference>
<name>A0A371AZK8_9FIRM</name>
<dbReference type="OrthoDB" id="9806902at2"/>
<evidence type="ECO:0000259" key="1">
    <source>
        <dbReference type="Pfam" id="PF12146"/>
    </source>
</evidence>
<keyword evidence="2" id="KW-0378">Hydrolase</keyword>
<dbReference type="InterPro" id="IPR029058">
    <property type="entry name" value="AB_hydrolase_fold"/>
</dbReference>
<protein>
    <submittedName>
        <fullName evidence="2">Alpha/beta fold hydrolase</fullName>
    </submittedName>
</protein>
<dbReference type="InterPro" id="IPR051044">
    <property type="entry name" value="MAG_DAG_Lipase"/>
</dbReference>
<reference evidence="2 3" key="1">
    <citation type="submission" date="2018-07" db="EMBL/GenBank/DDBJ databases">
        <title>Anaerosacharophilus polymeroproducens gen. nov. sp. nov., an anaerobic bacterium isolated from salt field.</title>
        <authorList>
            <person name="Kim W."/>
            <person name="Yang S.-H."/>
            <person name="Oh J."/>
            <person name="Lee J.-H."/>
            <person name="Kwon K.K."/>
        </authorList>
    </citation>
    <scope>NUCLEOTIDE SEQUENCE [LARGE SCALE GENOMIC DNA]</scope>
    <source>
        <strain evidence="2 3">MCWD5</strain>
    </source>
</reference>
<evidence type="ECO:0000313" key="2">
    <source>
        <dbReference type="EMBL" id="RDU25048.1"/>
    </source>
</evidence>
<accession>A0A371AZK8</accession>
<sequence>MAYTEEFYFPSRDGRTKIHAKKWIPESGEIKAVLQIAHGMVEHIGRYDEFASYLADKGFLVVGNDHLGHGDSIIIEKDRGFFCENDGTTVLVRDMHRLKKVIQEQYPEKPYFLLGHSMGSFFTRKYLIMYGKGIQGAIIMGTGNETELLLKLSKMLTKLIAFFRGWHYRSKLVNKLAVGNFGKKFKIEKDPTKSWFSRDEVNIKEYKKDPKNKFIFTVNAYYNMFDTIQYINQKSNLKKMPKDLPVFFVSGQDDPVGKYGKAVMEVYEQFRMLGMTDIMWKLYKDDRHEILNELDKEQVFKDIESWLNVKIAEINK</sequence>
<proteinExistence type="predicted"/>